<dbReference type="InterPro" id="IPR018060">
    <property type="entry name" value="HTH_AraC"/>
</dbReference>
<dbReference type="OrthoDB" id="9809338at2"/>
<keyword evidence="6" id="KW-1185">Reference proteome</keyword>
<keyword evidence="3" id="KW-0804">Transcription</keyword>
<keyword evidence="2" id="KW-0238">DNA-binding</keyword>
<dbReference type="Pfam" id="PF12833">
    <property type="entry name" value="HTH_18"/>
    <property type="match status" value="1"/>
</dbReference>
<proteinExistence type="predicted"/>
<protein>
    <submittedName>
        <fullName evidence="5">AraC family transcriptional regulator</fullName>
    </submittedName>
</protein>
<dbReference type="RefSeq" id="WP_135996455.1">
    <property type="nucleotide sequence ID" value="NZ_CP071057.1"/>
</dbReference>
<dbReference type="Proteomes" id="UP000308054">
    <property type="component" value="Unassembled WGS sequence"/>
</dbReference>
<dbReference type="InterPro" id="IPR009057">
    <property type="entry name" value="Homeodomain-like_sf"/>
</dbReference>
<evidence type="ECO:0000256" key="1">
    <source>
        <dbReference type="ARBA" id="ARBA00023015"/>
    </source>
</evidence>
<sequence length="218" mass="24348">MLQQILHRHADARLIVFLRGEYRERSFRESGRFRAGDFLIRPAYYAHDGIGDDTVHYVALPLSRNAVSAHLARHGWKARRGQVSEALLRAVRNGDCSGDELIKERPTLSLAEDEDESALSRIASALWQTNPGTLRALARSERLLPWTLTRAFKRNYGVAPSQYRKEAMAQHALSLIAETDMNIAAIAAISGFADQSHLCRTLRAITGATPTSLRRSLT</sequence>
<dbReference type="InterPro" id="IPR050204">
    <property type="entry name" value="AraC_XylS_family_regulators"/>
</dbReference>
<dbReference type="SUPFAM" id="SSF46689">
    <property type="entry name" value="Homeodomain-like"/>
    <property type="match status" value="1"/>
</dbReference>
<keyword evidence="1" id="KW-0805">Transcription regulation</keyword>
<evidence type="ECO:0000259" key="4">
    <source>
        <dbReference type="PROSITE" id="PS01124"/>
    </source>
</evidence>
<dbReference type="SMART" id="SM00342">
    <property type="entry name" value="HTH_ARAC"/>
    <property type="match status" value="1"/>
</dbReference>
<evidence type="ECO:0000256" key="3">
    <source>
        <dbReference type="ARBA" id="ARBA00023163"/>
    </source>
</evidence>
<dbReference type="AlphaFoldDB" id="A0A4V3RY10"/>
<dbReference type="GO" id="GO:0003700">
    <property type="term" value="F:DNA-binding transcription factor activity"/>
    <property type="evidence" value="ECO:0007669"/>
    <property type="project" value="InterPro"/>
</dbReference>
<gene>
    <name evidence="5" type="ORF">E5163_12415</name>
</gene>
<dbReference type="PANTHER" id="PTHR46796">
    <property type="entry name" value="HTH-TYPE TRANSCRIPTIONAL ACTIVATOR RHAS-RELATED"/>
    <property type="match status" value="1"/>
</dbReference>
<reference evidence="5 6" key="1">
    <citation type="journal article" date="2017" name="Int. J. Syst. Evol. Microbiol.">
        <title>Marinicauda algicola sp. nov., isolated from a marine red alga Rhodosorus marinus.</title>
        <authorList>
            <person name="Jeong S.E."/>
            <person name="Jeon S.H."/>
            <person name="Chun B.H."/>
            <person name="Kim D.W."/>
            <person name="Jeon C.O."/>
        </authorList>
    </citation>
    <scope>NUCLEOTIDE SEQUENCE [LARGE SCALE GENOMIC DNA]</scope>
    <source>
        <strain evidence="5 6">JCM 31718</strain>
    </source>
</reference>
<evidence type="ECO:0000313" key="5">
    <source>
        <dbReference type="EMBL" id="TGY88609.1"/>
    </source>
</evidence>
<feature type="domain" description="HTH araC/xylS-type" evidence="4">
    <location>
        <begin position="116"/>
        <end position="216"/>
    </location>
</feature>
<accession>A0A4V3RY10</accession>
<dbReference type="PROSITE" id="PS01124">
    <property type="entry name" value="HTH_ARAC_FAMILY_2"/>
    <property type="match status" value="1"/>
</dbReference>
<evidence type="ECO:0000256" key="2">
    <source>
        <dbReference type="ARBA" id="ARBA00023125"/>
    </source>
</evidence>
<organism evidence="5 6">
    <name type="scientific">Marinicauda algicola</name>
    <dbReference type="NCBI Taxonomy" id="2029849"/>
    <lineage>
        <taxon>Bacteria</taxon>
        <taxon>Pseudomonadati</taxon>
        <taxon>Pseudomonadota</taxon>
        <taxon>Alphaproteobacteria</taxon>
        <taxon>Maricaulales</taxon>
        <taxon>Maricaulaceae</taxon>
        <taxon>Marinicauda</taxon>
    </lineage>
</organism>
<name>A0A4V3RY10_9PROT</name>
<comment type="caution">
    <text evidence="5">The sequence shown here is derived from an EMBL/GenBank/DDBJ whole genome shotgun (WGS) entry which is preliminary data.</text>
</comment>
<dbReference type="EMBL" id="SRXW01000003">
    <property type="protein sequence ID" value="TGY88609.1"/>
    <property type="molecule type" value="Genomic_DNA"/>
</dbReference>
<dbReference type="GO" id="GO:0043565">
    <property type="term" value="F:sequence-specific DNA binding"/>
    <property type="evidence" value="ECO:0007669"/>
    <property type="project" value="InterPro"/>
</dbReference>
<dbReference type="Gene3D" id="1.10.10.60">
    <property type="entry name" value="Homeodomain-like"/>
    <property type="match status" value="1"/>
</dbReference>
<evidence type="ECO:0000313" key="6">
    <source>
        <dbReference type="Proteomes" id="UP000308054"/>
    </source>
</evidence>